<dbReference type="InterPro" id="IPR040454">
    <property type="entry name" value="TF_IIIC_Tfc1/Sfc1"/>
</dbReference>
<evidence type="ECO:0000259" key="6">
    <source>
        <dbReference type="Pfam" id="PF09734"/>
    </source>
</evidence>
<dbReference type="InterPro" id="IPR019136">
    <property type="entry name" value="TF_IIIC_su-5_HTH"/>
</dbReference>
<comment type="subcellular location">
    <subcellularLocation>
        <location evidence="1">Nucleus</location>
    </subcellularLocation>
</comment>
<dbReference type="InterPro" id="IPR042536">
    <property type="entry name" value="TFIIIC_tauA_Sfc1"/>
</dbReference>
<evidence type="ECO:0000313" key="8">
    <source>
        <dbReference type="EMBL" id="KYQ56429.1"/>
    </source>
</evidence>
<evidence type="ECO:0000256" key="5">
    <source>
        <dbReference type="SAM" id="MobiDB-lite"/>
    </source>
</evidence>
<evidence type="ECO:0000259" key="7">
    <source>
        <dbReference type="Pfam" id="PF17682"/>
    </source>
</evidence>
<dbReference type="PANTHER" id="PTHR13230:SF5">
    <property type="entry name" value="GENERAL TRANSCRIPTION FACTOR 3C POLYPEPTIDE 5"/>
    <property type="match status" value="1"/>
</dbReference>
<dbReference type="PANTHER" id="PTHR13230">
    <property type="entry name" value="GENERAL TRANSCRIPTION FACTOR IIIC, POLYPEPTIDE 5"/>
    <property type="match status" value="1"/>
</dbReference>
<dbReference type="GO" id="GO:0006384">
    <property type="term" value="P:transcription initiation at RNA polymerase III promoter"/>
    <property type="evidence" value="ECO:0007669"/>
    <property type="project" value="InterPro"/>
</dbReference>
<name>A0A151X7W5_9HYME</name>
<keyword evidence="4" id="KW-0539">Nucleus</keyword>
<proteinExistence type="predicted"/>
<gene>
    <name evidence="8" type="ORF">ALC60_04506</name>
</gene>
<evidence type="ECO:0000313" key="9">
    <source>
        <dbReference type="Proteomes" id="UP000075809"/>
    </source>
</evidence>
<keyword evidence="2" id="KW-0238">DNA-binding</keyword>
<sequence>MMSEASDPSDIETSDKQDDKDIDFNVDDYCHEIDSDDSFIELPENNVNIKINNQQDGKYAGQVISGHRFDKKLICIKYPGNIVNVDKAIETLGGISSISMTVEAPNRRLELRFRSDDGYSKPTCGDRHSTNGFLFRVRINRNKVTQVKNVIMELIKPKSIDIVDIKVIPARKKYNHEGNVNVDHFVNQEKNCSVNFIHCNNKGAAEKKYATDNKNLYDTYIDKSLLKRKKNLFIFNNNKYENLSQGTDYKVPRLKILGRIETEFKFTNLCDFQYVPMTQNRSNPKKLECIYSLIYPTDIPLYSWLKNDVPYFLPPAVFSRMDTVQQYIPKTEIDSNSDNVIGTNKKSKAGFPSYVYFSTSEVPTAAPKGIETAMKVKFLQIFKPHTWIKYVNCLKSVQSGQKMPLCIKHDLRPNN</sequence>
<evidence type="ECO:0000256" key="4">
    <source>
        <dbReference type="ARBA" id="ARBA00023242"/>
    </source>
</evidence>
<keyword evidence="3" id="KW-0804">Transcription</keyword>
<feature type="region of interest" description="Disordered" evidence="5">
    <location>
        <begin position="1"/>
        <end position="21"/>
    </location>
</feature>
<dbReference type="Gene3D" id="3.30.200.160">
    <property type="entry name" value="TFIIIC, subcomplex tauA, subunit Sfc1, barrel domain"/>
    <property type="match status" value="1"/>
</dbReference>
<dbReference type="Pfam" id="PF17682">
    <property type="entry name" value="Tau95_N"/>
    <property type="match status" value="1"/>
</dbReference>
<evidence type="ECO:0000256" key="2">
    <source>
        <dbReference type="ARBA" id="ARBA00023125"/>
    </source>
</evidence>
<reference evidence="8 9" key="1">
    <citation type="submission" date="2015-09" db="EMBL/GenBank/DDBJ databases">
        <title>Trachymyrmex zeteki WGS genome.</title>
        <authorList>
            <person name="Nygaard S."/>
            <person name="Hu H."/>
            <person name="Boomsma J."/>
            <person name="Zhang G."/>
        </authorList>
    </citation>
    <scope>NUCLEOTIDE SEQUENCE [LARGE SCALE GENOMIC DNA]</scope>
    <source>
        <strain evidence="8">Tzet28-1</strain>
        <tissue evidence="8">Whole body</tissue>
    </source>
</reference>
<dbReference type="AlphaFoldDB" id="A0A151X7W5"/>
<protein>
    <submittedName>
        <fullName evidence="8">General transcription factor 3C polypeptide 5</fullName>
    </submittedName>
</protein>
<dbReference type="EMBL" id="KQ982431">
    <property type="protein sequence ID" value="KYQ56429.1"/>
    <property type="molecule type" value="Genomic_DNA"/>
</dbReference>
<dbReference type="GO" id="GO:0001003">
    <property type="term" value="F:RNA polymerase III type 2 promoter sequence-specific DNA binding"/>
    <property type="evidence" value="ECO:0007669"/>
    <property type="project" value="TreeGrafter"/>
</dbReference>
<dbReference type="InterPro" id="IPR041499">
    <property type="entry name" value="Tfc1/Sfc1_N"/>
</dbReference>
<evidence type="ECO:0000256" key="1">
    <source>
        <dbReference type="ARBA" id="ARBA00004123"/>
    </source>
</evidence>
<dbReference type="Pfam" id="PF09734">
    <property type="entry name" value="Tau95"/>
    <property type="match status" value="1"/>
</dbReference>
<dbReference type="GO" id="GO:0001002">
    <property type="term" value="F:RNA polymerase III type 1 promoter sequence-specific DNA binding"/>
    <property type="evidence" value="ECO:0007669"/>
    <property type="project" value="TreeGrafter"/>
</dbReference>
<accession>A0A151X7W5</accession>
<organism evidence="8 9">
    <name type="scientific">Mycetomoellerius zeteki</name>
    <dbReference type="NCBI Taxonomy" id="64791"/>
    <lineage>
        <taxon>Eukaryota</taxon>
        <taxon>Metazoa</taxon>
        <taxon>Ecdysozoa</taxon>
        <taxon>Arthropoda</taxon>
        <taxon>Hexapoda</taxon>
        <taxon>Insecta</taxon>
        <taxon>Pterygota</taxon>
        <taxon>Neoptera</taxon>
        <taxon>Endopterygota</taxon>
        <taxon>Hymenoptera</taxon>
        <taxon>Apocrita</taxon>
        <taxon>Aculeata</taxon>
        <taxon>Formicoidea</taxon>
        <taxon>Formicidae</taxon>
        <taxon>Myrmicinae</taxon>
        <taxon>Mycetomoellerius</taxon>
    </lineage>
</organism>
<keyword evidence="9" id="KW-1185">Reference proteome</keyword>
<evidence type="ECO:0000256" key="3">
    <source>
        <dbReference type="ARBA" id="ARBA00023163"/>
    </source>
</evidence>
<feature type="domain" description="Transcription factor IIIC subunit Tfc1/Sfc1 triple barrel" evidence="7">
    <location>
        <begin position="74"/>
        <end position="274"/>
    </location>
</feature>
<dbReference type="STRING" id="64791.A0A151X7W5"/>
<feature type="domain" description="Transcription factor IIIC subunit 5 HTH" evidence="6">
    <location>
        <begin position="312"/>
        <end position="377"/>
    </location>
</feature>
<dbReference type="Proteomes" id="UP000075809">
    <property type="component" value="Unassembled WGS sequence"/>
</dbReference>
<dbReference type="GO" id="GO:0000127">
    <property type="term" value="C:transcription factor TFIIIC complex"/>
    <property type="evidence" value="ECO:0007669"/>
    <property type="project" value="InterPro"/>
</dbReference>